<dbReference type="Proteomes" id="UP000245872">
    <property type="component" value="Chromosome"/>
</dbReference>
<feature type="signal peptide" evidence="1">
    <location>
        <begin position="1"/>
        <end position="21"/>
    </location>
</feature>
<name>A0A2Z3LBJ8_9BACT</name>
<protein>
    <submittedName>
        <fullName evidence="2">Uncharacterized protein</fullName>
    </submittedName>
</protein>
<accession>A0A2Z3LBJ8</accession>
<gene>
    <name evidence="2" type="ORF">DK880_00240</name>
</gene>
<reference evidence="2 3" key="1">
    <citation type="submission" date="2018-05" db="EMBL/GenBank/DDBJ databases">
        <title>Candidatus Cardinium hertigii Genome Assembly.</title>
        <authorList>
            <person name="Showmaker K.C."/>
            <person name="Walden K.O."/>
            <person name="Fields C.J."/>
            <person name="Lambert K.N."/>
            <person name="Hudson M.E."/>
        </authorList>
    </citation>
    <scope>NUCLEOTIDE SEQUENCE [LARGE SCALE GENOMIC DNA]</scope>
    <source>
        <strain evidence="3">cHgTN10</strain>
    </source>
</reference>
<keyword evidence="3" id="KW-1185">Reference proteome</keyword>
<dbReference type="OrthoDB" id="980589at2"/>
<dbReference type="RefSeq" id="WP_109997021.1">
    <property type="nucleotide sequence ID" value="NZ_CP029619.1"/>
</dbReference>
<keyword evidence="1" id="KW-0732">Signal</keyword>
<dbReference type="KEGG" id="cher:DK880_00240"/>
<organism evidence="2 3">
    <name type="scientific">Candidatus Cardinium hertigii</name>
    <dbReference type="NCBI Taxonomy" id="247481"/>
    <lineage>
        <taxon>Bacteria</taxon>
        <taxon>Pseudomonadati</taxon>
        <taxon>Bacteroidota</taxon>
        <taxon>Cytophagia</taxon>
        <taxon>Cytophagales</taxon>
        <taxon>Amoebophilaceae</taxon>
        <taxon>Candidatus Cardinium</taxon>
    </lineage>
</organism>
<proteinExistence type="predicted"/>
<evidence type="ECO:0000313" key="2">
    <source>
        <dbReference type="EMBL" id="AWN81572.1"/>
    </source>
</evidence>
<evidence type="ECO:0000313" key="3">
    <source>
        <dbReference type="Proteomes" id="UP000245872"/>
    </source>
</evidence>
<sequence length="318" mass="37263" precursor="true">MPIKKYFLNGCLLTFFFVVYAGNCNDANLKCSNVEEERDYYTYNPYVLPNYTLEEFHTLIEAKSFHTSIQKLKNRASQWHTTGTEPDPYEIWKHYREERESNSPALKEERAIQNFFDCWGNFIQNPTDSNEKKVIEAKQKLEADPKVKERFEKAAAIYLQPEKFILTKAEVDYYRYLRFMLDKPANTLDRLLDCLEKVHEVLKIWEKKNPMGVALWQKVCSQCADELKECKYFQYDENKNAIAKGLTLIDGLAKDPYGMSWHALGKELPHALWLLGEILDVLENKISLPLKKDAIQTFKTYCKIIQRSAMLEVIVPDL</sequence>
<dbReference type="AlphaFoldDB" id="A0A2Z3LBJ8"/>
<evidence type="ECO:0000256" key="1">
    <source>
        <dbReference type="SAM" id="SignalP"/>
    </source>
</evidence>
<dbReference type="EMBL" id="CP029619">
    <property type="protein sequence ID" value="AWN81572.1"/>
    <property type="molecule type" value="Genomic_DNA"/>
</dbReference>
<feature type="chain" id="PRO_5016380654" evidence="1">
    <location>
        <begin position="22"/>
        <end position="318"/>
    </location>
</feature>